<dbReference type="HOGENOM" id="CLU_132013_1_0_11"/>
<dbReference type="EMBL" id="CM001440">
    <property type="protein sequence ID" value="EHR60799.1"/>
    <property type="molecule type" value="Genomic_DNA"/>
</dbReference>
<dbReference type="AlphaFoldDB" id="H5XJN3"/>
<accession>H5XJN3</accession>
<dbReference type="eggNOG" id="ENOG503310J">
    <property type="taxonomic scope" value="Bacteria"/>
</dbReference>
<feature type="transmembrane region" description="Helical" evidence="1">
    <location>
        <begin position="32"/>
        <end position="50"/>
    </location>
</feature>
<sequence>MIIREASGASAHGLFPSGTGDTDDIGGLMIGWTLRVLVAGGLLGSAWVHWVVWQDWAADVGVVGPLFLVNVVAGVGLAVAVLAWRHPLAAAGAVAFGLVTLAAYVLSLTVGFFGVREQFATQEELWGVVTEVVCVVFGAALLSPRVRAAERRRG</sequence>
<name>H5XJN3_9PSEU</name>
<keyword evidence="1" id="KW-1133">Transmembrane helix</keyword>
<keyword evidence="3" id="KW-1185">Reference proteome</keyword>
<dbReference type="Proteomes" id="UP000002791">
    <property type="component" value="Chromosome"/>
</dbReference>
<dbReference type="STRING" id="882082.SaccyDRAFT_1905"/>
<evidence type="ECO:0000313" key="3">
    <source>
        <dbReference type="Proteomes" id="UP000002791"/>
    </source>
</evidence>
<feature type="transmembrane region" description="Helical" evidence="1">
    <location>
        <begin position="125"/>
        <end position="143"/>
    </location>
</feature>
<reference evidence="2 3" key="1">
    <citation type="submission" date="2011-11" db="EMBL/GenBank/DDBJ databases">
        <title>The Noncontiguous Finished sequence of Saccharomonospora cyanea NA-134.</title>
        <authorList>
            <consortium name="US DOE Joint Genome Institute"/>
            <person name="Lucas S."/>
            <person name="Han J."/>
            <person name="Lapidus A."/>
            <person name="Cheng J.-F."/>
            <person name="Goodwin L."/>
            <person name="Pitluck S."/>
            <person name="Peters L."/>
            <person name="Ovchinnikova G."/>
            <person name="Lu M."/>
            <person name="Detter J.C."/>
            <person name="Han C."/>
            <person name="Tapia R."/>
            <person name="Land M."/>
            <person name="Hauser L."/>
            <person name="Kyrpides N."/>
            <person name="Ivanova N."/>
            <person name="Pagani I."/>
            <person name="Brambilla E.-M."/>
            <person name="Klenk H.-P."/>
            <person name="Woyke T."/>
        </authorList>
    </citation>
    <scope>NUCLEOTIDE SEQUENCE [LARGE SCALE GENOMIC DNA]</scope>
    <source>
        <strain evidence="2 3">NA-134</strain>
    </source>
</reference>
<protein>
    <submittedName>
        <fullName evidence="2">Uncharacterized protein</fullName>
    </submittedName>
</protein>
<keyword evidence="1" id="KW-0812">Transmembrane</keyword>
<proteinExistence type="predicted"/>
<organism evidence="2 3">
    <name type="scientific">Saccharomonospora cyanea NA-134</name>
    <dbReference type="NCBI Taxonomy" id="882082"/>
    <lineage>
        <taxon>Bacteria</taxon>
        <taxon>Bacillati</taxon>
        <taxon>Actinomycetota</taxon>
        <taxon>Actinomycetes</taxon>
        <taxon>Pseudonocardiales</taxon>
        <taxon>Pseudonocardiaceae</taxon>
        <taxon>Saccharomonospora</taxon>
    </lineage>
</organism>
<feature type="transmembrane region" description="Helical" evidence="1">
    <location>
        <begin position="62"/>
        <end position="84"/>
    </location>
</feature>
<feature type="transmembrane region" description="Helical" evidence="1">
    <location>
        <begin position="91"/>
        <end position="113"/>
    </location>
</feature>
<keyword evidence="1" id="KW-0472">Membrane</keyword>
<evidence type="ECO:0000256" key="1">
    <source>
        <dbReference type="SAM" id="Phobius"/>
    </source>
</evidence>
<gene>
    <name evidence="2" type="ORF">SaccyDRAFT_1905</name>
</gene>
<evidence type="ECO:0000313" key="2">
    <source>
        <dbReference type="EMBL" id="EHR60799.1"/>
    </source>
</evidence>